<dbReference type="OrthoDB" id="5360192at2"/>
<dbReference type="RefSeq" id="WP_152891320.1">
    <property type="nucleotide sequence ID" value="NZ_WHJC01000274.1"/>
</dbReference>
<proteinExistence type="predicted"/>
<dbReference type="InterPro" id="IPR021257">
    <property type="entry name" value="DUF2809"/>
</dbReference>
<protein>
    <submittedName>
        <fullName evidence="2">DUF2809 domain-containing protein</fullName>
    </submittedName>
</protein>
<sequence length="132" mass="15151">MKKQFKRNRILYFILVILVMILGIASRKFGIYLPGFLRAYAGDTLWALMVFLGFAFLFKDKPILQIAIFAIIFSYGIEISQLYKGDWIEDLRNTTLGGLILGYGFLWSDLICYTMGILIGVIGEFSILKFKK</sequence>
<dbReference type="Pfam" id="PF10990">
    <property type="entry name" value="DUF2809"/>
    <property type="match status" value="1"/>
</dbReference>
<keyword evidence="3" id="KW-1185">Reference proteome</keyword>
<evidence type="ECO:0000313" key="2">
    <source>
        <dbReference type="EMBL" id="MPQ44666.1"/>
    </source>
</evidence>
<dbReference type="Proteomes" id="UP000430345">
    <property type="component" value="Unassembled WGS sequence"/>
</dbReference>
<name>A0A6I1MME0_9CLOT</name>
<keyword evidence="1" id="KW-1133">Transmembrane helix</keyword>
<accession>A0A6I1MME0</accession>
<organism evidence="2 3">
    <name type="scientific">Clostridium tarantellae</name>
    <dbReference type="NCBI Taxonomy" id="39493"/>
    <lineage>
        <taxon>Bacteria</taxon>
        <taxon>Bacillati</taxon>
        <taxon>Bacillota</taxon>
        <taxon>Clostridia</taxon>
        <taxon>Eubacteriales</taxon>
        <taxon>Clostridiaceae</taxon>
        <taxon>Clostridium</taxon>
    </lineage>
</organism>
<keyword evidence="1" id="KW-0812">Transmembrane</keyword>
<reference evidence="2 3" key="1">
    <citation type="submission" date="2019-10" db="EMBL/GenBank/DDBJ databases">
        <title>The Genome Sequence of Clostridium tarantellae Isolated from Fish Brain.</title>
        <authorList>
            <person name="Bano L."/>
            <person name="Kiel M."/>
            <person name="Sales G."/>
            <person name="Doxey A.C."/>
            <person name="Mansfield M.J."/>
            <person name="Schiavone M."/>
            <person name="Rossetto O."/>
            <person name="Pirazzini M."/>
            <person name="Dobrindt U."/>
            <person name="Montecucco C."/>
        </authorList>
    </citation>
    <scope>NUCLEOTIDE SEQUENCE [LARGE SCALE GENOMIC DNA]</scope>
    <source>
        <strain evidence="2 3">DSM 3997</strain>
    </source>
</reference>
<feature type="transmembrane region" description="Helical" evidence="1">
    <location>
        <begin position="103"/>
        <end position="128"/>
    </location>
</feature>
<keyword evidence="1" id="KW-0472">Membrane</keyword>
<evidence type="ECO:0000313" key="3">
    <source>
        <dbReference type="Proteomes" id="UP000430345"/>
    </source>
</evidence>
<evidence type="ECO:0000256" key="1">
    <source>
        <dbReference type="SAM" id="Phobius"/>
    </source>
</evidence>
<feature type="transmembrane region" description="Helical" evidence="1">
    <location>
        <begin position="12"/>
        <end position="33"/>
    </location>
</feature>
<gene>
    <name evidence="2" type="ORF">GBZ86_13065</name>
</gene>
<dbReference type="EMBL" id="WHJC01000274">
    <property type="protein sequence ID" value="MPQ44666.1"/>
    <property type="molecule type" value="Genomic_DNA"/>
</dbReference>
<feature type="transmembrane region" description="Helical" evidence="1">
    <location>
        <begin position="39"/>
        <end position="58"/>
    </location>
</feature>
<dbReference type="AlphaFoldDB" id="A0A6I1MME0"/>
<feature type="transmembrane region" description="Helical" evidence="1">
    <location>
        <begin position="63"/>
        <end position="83"/>
    </location>
</feature>
<comment type="caution">
    <text evidence="2">The sequence shown here is derived from an EMBL/GenBank/DDBJ whole genome shotgun (WGS) entry which is preliminary data.</text>
</comment>